<dbReference type="Proteomes" id="UP000076871">
    <property type="component" value="Unassembled WGS sequence"/>
</dbReference>
<dbReference type="EMBL" id="KV427620">
    <property type="protein sequence ID" value="KZT07351.1"/>
    <property type="molecule type" value="Genomic_DNA"/>
</dbReference>
<sequence>MLVLADDRGSANPWYLHRCARLAVITKSMTSDKAPVVPIAGQRRTATTMNNSHHWMSTMNALRAPSSKSSMMRFGTPMLIGSLGKVLLDHGSISQFRQRGLVYIRSRSKQDSRDSCSLCTSPHVLSHPASLKRSTPTVRTEHGRFTEPF</sequence>
<feature type="region of interest" description="Disordered" evidence="1">
    <location>
        <begin position="126"/>
        <end position="149"/>
    </location>
</feature>
<accession>A0A165EM79</accession>
<dbReference type="InParanoid" id="A0A165EM79"/>
<organism evidence="2 3">
    <name type="scientific">Laetiporus sulphureus 93-53</name>
    <dbReference type="NCBI Taxonomy" id="1314785"/>
    <lineage>
        <taxon>Eukaryota</taxon>
        <taxon>Fungi</taxon>
        <taxon>Dikarya</taxon>
        <taxon>Basidiomycota</taxon>
        <taxon>Agaricomycotina</taxon>
        <taxon>Agaricomycetes</taxon>
        <taxon>Polyporales</taxon>
        <taxon>Laetiporus</taxon>
    </lineage>
</organism>
<evidence type="ECO:0000313" key="3">
    <source>
        <dbReference type="Proteomes" id="UP000076871"/>
    </source>
</evidence>
<feature type="compositionally biased region" description="Basic and acidic residues" evidence="1">
    <location>
        <begin position="139"/>
        <end position="149"/>
    </location>
</feature>
<proteinExistence type="predicted"/>
<protein>
    <submittedName>
        <fullName evidence="2">Uncharacterized protein</fullName>
    </submittedName>
</protein>
<dbReference type="GeneID" id="63818298"/>
<gene>
    <name evidence="2" type="ORF">LAESUDRAFT_125500</name>
</gene>
<evidence type="ECO:0000256" key="1">
    <source>
        <dbReference type="SAM" id="MobiDB-lite"/>
    </source>
</evidence>
<dbReference type="RefSeq" id="XP_040765091.1">
    <property type="nucleotide sequence ID" value="XM_040901266.1"/>
</dbReference>
<reference evidence="2 3" key="1">
    <citation type="journal article" date="2016" name="Mol. Biol. Evol.">
        <title>Comparative Genomics of Early-Diverging Mushroom-Forming Fungi Provides Insights into the Origins of Lignocellulose Decay Capabilities.</title>
        <authorList>
            <person name="Nagy L.G."/>
            <person name="Riley R."/>
            <person name="Tritt A."/>
            <person name="Adam C."/>
            <person name="Daum C."/>
            <person name="Floudas D."/>
            <person name="Sun H."/>
            <person name="Yadav J.S."/>
            <person name="Pangilinan J."/>
            <person name="Larsson K.H."/>
            <person name="Matsuura K."/>
            <person name="Barry K."/>
            <person name="Labutti K."/>
            <person name="Kuo R."/>
            <person name="Ohm R.A."/>
            <person name="Bhattacharya S.S."/>
            <person name="Shirouzu T."/>
            <person name="Yoshinaga Y."/>
            <person name="Martin F.M."/>
            <person name="Grigoriev I.V."/>
            <person name="Hibbett D.S."/>
        </authorList>
    </citation>
    <scope>NUCLEOTIDE SEQUENCE [LARGE SCALE GENOMIC DNA]</scope>
    <source>
        <strain evidence="2 3">93-53</strain>
    </source>
</reference>
<name>A0A165EM79_9APHY</name>
<evidence type="ECO:0000313" key="2">
    <source>
        <dbReference type="EMBL" id="KZT07351.1"/>
    </source>
</evidence>
<dbReference type="AlphaFoldDB" id="A0A165EM79"/>
<keyword evidence="3" id="KW-1185">Reference proteome</keyword>